<feature type="non-terminal residue" evidence="1">
    <location>
        <position position="71"/>
    </location>
</feature>
<keyword evidence="2" id="KW-1185">Reference proteome</keyword>
<organism evidence="1 2">
    <name type="scientific">Lynx pardinus</name>
    <name type="common">Iberian lynx</name>
    <name type="synonym">Felis pardina</name>
    <dbReference type="NCBI Taxonomy" id="191816"/>
    <lineage>
        <taxon>Eukaryota</taxon>
        <taxon>Metazoa</taxon>
        <taxon>Chordata</taxon>
        <taxon>Craniata</taxon>
        <taxon>Vertebrata</taxon>
        <taxon>Euteleostomi</taxon>
        <taxon>Mammalia</taxon>
        <taxon>Eutheria</taxon>
        <taxon>Laurasiatheria</taxon>
        <taxon>Carnivora</taxon>
        <taxon>Feliformia</taxon>
        <taxon>Felidae</taxon>
        <taxon>Felinae</taxon>
        <taxon>Lynx</taxon>
    </lineage>
</organism>
<sequence>MGICSSCNFAFCTLCRLTYPGVSPCKVTAEKLIDLQNEYLQADEDSKRILEQRYGKRVILKGTGRDGKQGM</sequence>
<name>A0A485NVB7_LYNPA</name>
<dbReference type="EMBL" id="CAAGRJ010024560">
    <property type="protein sequence ID" value="VFV37545.1"/>
    <property type="molecule type" value="Genomic_DNA"/>
</dbReference>
<evidence type="ECO:0000313" key="1">
    <source>
        <dbReference type="EMBL" id="VFV37545.1"/>
    </source>
</evidence>
<dbReference type="Proteomes" id="UP000386466">
    <property type="component" value="Unassembled WGS sequence"/>
</dbReference>
<reference evidence="1 2" key="1">
    <citation type="submission" date="2019-01" db="EMBL/GenBank/DDBJ databases">
        <authorList>
            <person name="Alioto T."/>
            <person name="Alioto T."/>
        </authorList>
    </citation>
    <scope>NUCLEOTIDE SEQUENCE [LARGE SCALE GENOMIC DNA]</scope>
</reference>
<gene>
    <name evidence="1" type="ORF">LYPA_23C012482</name>
</gene>
<protein>
    <submittedName>
        <fullName evidence="1">E3 ubiquitin-protein ligase rnf14</fullName>
    </submittedName>
</protein>
<accession>A0A485NVB7</accession>
<evidence type="ECO:0000313" key="2">
    <source>
        <dbReference type="Proteomes" id="UP000386466"/>
    </source>
</evidence>
<proteinExistence type="predicted"/>
<dbReference type="AlphaFoldDB" id="A0A485NVB7"/>